<dbReference type="AlphaFoldDB" id="A0A7H8TBJ4"/>
<dbReference type="RefSeq" id="WP_176576428.1">
    <property type="nucleotide sequence ID" value="NZ_CBDRGH010000036.1"/>
</dbReference>
<gene>
    <name evidence="1" type="primary">fxlA</name>
    <name evidence="1" type="ORF">HUT05_25260</name>
</gene>
<dbReference type="NCBIfam" id="TIGR04363">
    <property type="entry name" value="LD_lanti_pre"/>
    <property type="match status" value="1"/>
</dbReference>
<dbReference type="InterPro" id="IPR027575">
    <property type="entry name" value="LD_lanti_pre"/>
</dbReference>
<keyword evidence="2" id="KW-1185">Reference proteome</keyword>
<accession>A0A7H8TBJ4</accession>
<dbReference type="Proteomes" id="UP000509418">
    <property type="component" value="Chromosome"/>
</dbReference>
<dbReference type="EMBL" id="CP056041">
    <property type="protein sequence ID" value="QKZ20368.1"/>
    <property type="molecule type" value="Genomic_DNA"/>
</dbReference>
<reference evidence="1 2" key="1">
    <citation type="submission" date="2020-06" db="EMBL/GenBank/DDBJ databases">
        <title>Genome mining for natural products.</title>
        <authorList>
            <person name="Zhang B."/>
            <person name="Shi J."/>
            <person name="Ge H."/>
        </authorList>
    </citation>
    <scope>NUCLEOTIDE SEQUENCE [LARGE SCALE GENOMIC DNA]</scope>
    <source>
        <strain evidence="1 2">NA02069</strain>
    </source>
</reference>
<organism evidence="1 2">
    <name type="scientific">Streptomyces chartreusis</name>
    <dbReference type="NCBI Taxonomy" id="1969"/>
    <lineage>
        <taxon>Bacteria</taxon>
        <taxon>Bacillati</taxon>
        <taxon>Actinomycetota</taxon>
        <taxon>Actinomycetes</taxon>
        <taxon>Kitasatosporales</taxon>
        <taxon>Streptomycetaceae</taxon>
        <taxon>Streptomyces</taxon>
    </lineage>
</organism>
<protein>
    <submittedName>
        <fullName evidence="1">FxLD family lantipeptide</fullName>
    </submittedName>
</protein>
<name>A0A7H8TBJ4_STRCX</name>
<evidence type="ECO:0000313" key="2">
    <source>
        <dbReference type="Proteomes" id="UP000509418"/>
    </source>
</evidence>
<proteinExistence type="predicted"/>
<evidence type="ECO:0000313" key="1">
    <source>
        <dbReference type="EMBL" id="QKZ20368.1"/>
    </source>
</evidence>
<sequence>MQSNTIQQQAKPIANGGGDAFDLDISVLESGDGAATLINLTDDGCGSSCPNACATNIG</sequence>